<gene>
    <name evidence="10" type="ORF">AMAG_00750</name>
</gene>
<evidence type="ECO:0000256" key="7">
    <source>
        <dbReference type="ARBA" id="ARBA00023128"/>
    </source>
</evidence>
<keyword evidence="6 9" id="KW-1133">Transmembrane helix</keyword>
<dbReference type="PANTHER" id="PTHR14110:SF0">
    <property type="entry name" value="MITOCHONDRIAL IMPORT INNER MEMBRANE TRANSLOCASE SUBUNIT TIM22"/>
    <property type="match status" value="1"/>
</dbReference>
<evidence type="ECO:0000256" key="9">
    <source>
        <dbReference type="RuleBase" id="RU367038"/>
    </source>
</evidence>
<evidence type="ECO:0000256" key="6">
    <source>
        <dbReference type="ARBA" id="ARBA00022989"/>
    </source>
</evidence>
<evidence type="ECO:0000256" key="2">
    <source>
        <dbReference type="ARBA" id="ARBA00008444"/>
    </source>
</evidence>
<keyword evidence="9" id="KW-0813">Transport</keyword>
<comment type="function">
    <text evidence="9">Essential core component of the TIM22 complex, a complex that mediates the import and insertion of multi-pass transmembrane proteins into the mitochondrial inner membrane. In the TIM22 complex, it constitutes the voltage-activated and signal-gated channel. Forms a twin-pore translocase that uses the membrane potential as external driving force in 2 voltage-dependent steps.</text>
</comment>
<comment type="subcellular location">
    <subcellularLocation>
        <location evidence="1 9">Mitochondrion inner membrane</location>
        <topology evidence="1 9">Multi-pass membrane protein</topology>
    </subcellularLocation>
</comment>
<reference evidence="11" key="2">
    <citation type="submission" date="2009-11" db="EMBL/GenBank/DDBJ databases">
        <title>The Genome Sequence of Allomyces macrogynus strain ATCC 38327.</title>
        <authorList>
            <consortium name="The Broad Institute Genome Sequencing Platform"/>
            <person name="Russ C."/>
            <person name="Cuomo C."/>
            <person name="Shea T."/>
            <person name="Young S.K."/>
            <person name="Zeng Q."/>
            <person name="Koehrsen M."/>
            <person name="Haas B."/>
            <person name="Borodovsky M."/>
            <person name="Guigo R."/>
            <person name="Alvarado L."/>
            <person name="Berlin A."/>
            <person name="Borenstein D."/>
            <person name="Chen Z."/>
            <person name="Engels R."/>
            <person name="Freedman E."/>
            <person name="Gellesch M."/>
            <person name="Goldberg J."/>
            <person name="Griggs A."/>
            <person name="Gujja S."/>
            <person name="Heiman D."/>
            <person name="Hepburn T."/>
            <person name="Howarth C."/>
            <person name="Jen D."/>
            <person name="Larson L."/>
            <person name="Lewis B."/>
            <person name="Mehta T."/>
            <person name="Park D."/>
            <person name="Pearson M."/>
            <person name="Roberts A."/>
            <person name="Saif S."/>
            <person name="Shenoy N."/>
            <person name="Sisk P."/>
            <person name="Stolte C."/>
            <person name="Sykes S."/>
            <person name="Walk T."/>
            <person name="White J."/>
            <person name="Yandava C."/>
            <person name="Burger G."/>
            <person name="Gray M.W."/>
            <person name="Holland P.W.H."/>
            <person name="King N."/>
            <person name="Lang F.B.F."/>
            <person name="Roger A.J."/>
            <person name="Ruiz-Trillo I."/>
            <person name="Lander E."/>
            <person name="Nusbaum C."/>
        </authorList>
    </citation>
    <scope>NUCLEOTIDE SEQUENCE [LARGE SCALE GENOMIC DNA]</scope>
    <source>
        <strain evidence="11">ATCC 38327</strain>
    </source>
</reference>
<name>A0A0L0RWL7_ALLM3</name>
<dbReference type="OrthoDB" id="75343at2759"/>
<evidence type="ECO:0000313" key="10">
    <source>
        <dbReference type="EMBL" id="KNE54797.1"/>
    </source>
</evidence>
<comment type="caution">
    <text evidence="9">Lacks conserved residue(s) required for the propagation of feature annotation.</text>
</comment>
<proteinExistence type="inferred from homology"/>
<dbReference type="OMA" id="QPTNIDY"/>
<sequence>MNNPMSGPMQEQQMMLNEFMDSCPFKVVTSGVMGFAFGGIFGIFMSSIDFHSTSQMLDKPMREQLRLMRKDMYKRMTGSARTFGPIGAIYSGTECVVESYRAKTDIWNSVTAGCLTGGTLALRAGPTAAVGGCVSFAAFSAAIDWYMKEREVD</sequence>
<protein>
    <recommendedName>
        <fullName evidence="3 9">Mitochondrial import inner membrane translocase subunit TIM22</fullName>
    </recommendedName>
</protein>
<accession>A0A0L0RWL7</accession>
<organism evidence="10 11">
    <name type="scientific">Allomyces macrogynus (strain ATCC 38327)</name>
    <name type="common">Allomyces javanicus var. macrogynus</name>
    <dbReference type="NCBI Taxonomy" id="578462"/>
    <lineage>
        <taxon>Eukaryota</taxon>
        <taxon>Fungi</taxon>
        <taxon>Fungi incertae sedis</taxon>
        <taxon>Blastocladiomycota</taxon>
        <taxon>Blastocladiomycetes</taxon>
        <taxon>Blastocladiales</taxon>
        <taxon>Blastocladiaceae</taxon>
        <taxon>Allomyces</taxon>
    </lineage>
</organism>
<keyword evidence="9" id="KW-0653">Protein transport</keyword>
<dbReference type="eggNOG" id="KOG3225">
    <property type="taxonomic scope" value="Eukaryota"/>
</dbReference>
<dbReference type="STRING" id="578462.A0A0L0RWL7"/>
<keyword evidence="9" id="KW-0811">Translocation</keyword>
<dbReference type="GO" id="GO:0045039">
    <property type="term" value="P:protein insertion into mitochondrial inner membrane"/>
    <property type="evidence" value="ECO:0007669"/>
    <property type="project" value="UniProtKB-UniRule"/>
</dbReference>
<keyword evidence="7 9" id="KW-0496">Mitochondrion</keyword>
<dbReference type="GO" id="GO:0030943">
    <property type="term" value="F:mitochondrion targeting sequence binding"/>
    <property type="evidence" value="ECO:0007669"/>
    <property type="project" value="TreeGrafter"/>
</dbReference>
<keyword evidence="4 9" id="KW-0812">Transmembrane</keyword>
<dbReference type="InterPro" id="IPR039175">
    <property type="entry name" value="TIM22"/>
</dbReference>
<comment type="similarity">
    <text evidence="2 9">Belongs to the Tim17/Tim22/Tim23 family.</text>
</comment>
<keyword evidence="8 9" id="KW-0472">Membrane</keyword>
<dbReference type="GO" id="GO:0008320">
    <property type="term" value="F:protein transmembrane transporter activity"/>
    <property type="evidence" value="ECO:0007669"/>
    <property type="project" value="UniProtKB-UniRule"/>
</dbReference>
<evidence type="ECO:0000256" key="1">
    <source>
        <dbReference type="ARBA" id="ARBA00004448"/>
    </source>
</evidence>
<dbReference type="AlphaFoldDB" id="A0A0L0RWL7"/>
<dbReference type="Pfam" id="PF02466">
    <property type="entry name" value="Tim17"/>
    <property type="match status" value="1"/>
</dbReference>
<keyword evidence="11" id="KW-1185">Reference proteome</keyword>
<keyword evidence="5 9" id="KW-0999">Mitochondrion inner membrane</keyword>
<dbReference type="PANTHER" id="PTHR14110">
    <property type="entry name" value="MITOCHONDRIAL IMPORT INNER MEMBRANE TRANSLOCASE SUBUNIT TIM22"/>
    <property type="match status" value="1"/>
</dbReference>
<feature type="transmembrane region" description="Helical" evidence="9">
    <location>
        <begin position="27"/>
        <end position="48"/>
    </location>
</feature>
<dbReference type="Proteomes" id="UP000054350">
    <property type="component" value="Unassembled WGS sequence"/>
</dbReference>
<evidence type="ECO:0000256" key="4">
    <source>
        <dbReference type="ARBA" id="ARBA00022692"/>
    </source>
</evidence>
<dbReference type="VEuPathDB" id="FungiDB:AMAG_00750"/>
<evidence type="ECO:0000313" key="11">
    <source>
        <dbReference type="Proteomes" id="UP000054350"/>
    </source>
</evidence>
<comment type="subunit">
    <text evidence="9">Component of the TIM22 complex.</text>
</comment>
<evidence type="ECO:0000256" key="3">
    <source>
        <dbReference type="ARBA" id="ARBA00020722"/>
    </source>
</evidence>
<dbReference type="GO" id="GO:0042721">
    <property type="term" value="C:TIM22 mitochondrial import inner membrane insertion complex"/>
    <property type="evidence" value="ECO:0007669"/>
    <property type="project" value="UniProtKB-UniRule"/>
</dbReference>
<dbReference type="EMBL" id="GG745328">
    <property type="protein sequence ID" value="KNE54797.1"/>
    <property type="molecule type" value="Genomic_DNA"/>
</dbReference>
<reference evidence="10 11" key="1">
    <citation type="submission" date="2009-11" db="EMBL/GenBank/DDBJ databases">
        <title>Annotation of Allomyces macrogynus ATCC 38327.</title>
        <authorList>
            <consortium name="The Broad Institute Genome Sequencing Platform"/>
            <person name="Russ C."/>
            <person name="Cuomo C."/>
            <person name="Burger G."/>
            <person name="Gray M.W."/>
            <person name="Holland P.W.H."/>
            <person name="King N."/>
            <person name="Lang F.B.F."/>
            <person name="Roger A.J."/>
            <person name="Ruiz-Trillo I."/>
            <person name="Young S.K."/>
            <person name="Zeng Q."/>
            <person name="Gargeya S."/>
            <person name="Fitzgerald M."/>
            <person name="Haas B."/>
            <person name="Abouelleil A."/>
            <person name="Alvarado L."/>
            <person name="Arachchi H.M."/>
            <person name="Berlin A."/>
            <person name="Chapman S.B."/>
            <person name="Gearin G."/>
            <person name="Goldberg J."/>
            <person name="Griggs A."/>
            <person name="Gujja S."/>
            <person name="Hansen M."/>
            <person name="Heiman D."/>
            <person name="Howarth C."/>
            <person name="Larimer J."/>
            <person name="Lui A."/>
            <person name="MacDonald P.J.P."/>
            <person name="McCowen C."/>
            <person name="Montmayeur A."/>
            <person name="Murphy C."/>
            <person name="Neiman D."/>
            <person name="Pearson M."/>
            <person name="Priest M."/>
            <person name="Roberts A."/>
            <person name="Saif S."/>
            <person name="Shea T."/>
            <person name="Sisk P."/>
            <person name="Stolte C."/>
            <person name="Sykes S."/>
            <person name="Wortman J."/>
            <person name="Nusbaum C."/>
            <person name="Birren B."/>
        </authorList>
    </citation>
    <scope>NUCLEOTIDE SEQUENCE [LARGE SCALE GENOMIC DNA]</scope>
    <source>
        <strain evidence="10 11">ATCC 38327</strain>
    </source>
</reference>
<evidence type="ECO:0000256" key="8">
    <source>
        <dbReference type="ARBA" id="ARBA00023136"/>
    </source>
</evidence>
<evidence type="ECO:0000256" key="5">
    <source>
        <dbReference type="ARBA" id="ARBA00022792"/>
    </source>
</evidence>